<sequence length="314" mass="36090">MVNNKPAGLRKHRLSDDDDSGNSRSPTRRRLASNSAEPPNSPPPYPIPDDNSSSSDEKTPPTPNRALSDDLPPVSEAQVDQYYRVGGEYQAWIADPTLDGCPCQKSEATLFELFNNSNKRERFTCPENNFDDPPRHLQDDLEHLGLPRRGKRYRFTRLVHRGYDKDGYKKETDYQHSFTQGVLIGECIYRYSGPHWSNVAIAQYKFDHPIDTLKYLYFANVQNDETLPYVQEILYPKHDVSWPQADRIESQVWEYGTEEYREILGTKLGRSAACLVLGAWERGTHRIARVHTLGRSHQIHLRFDIESLPESLTA</sequence>
<evidence type="ECO:0000313" key="2">
    <source>
        <dbReference type="EMBL" id="KGO74123.1"/>
    </source>
</evidence>
<evidence type="ECO:0000313" key="3">
    <source>
        <dbReference type="Proteomes" id="UP000030104"/>
    </source>
</evidence>
<accession>A0A0A2L4M4</accession>
<comment type="caution">
    <text evidence="2">The sequence shown here is derived from an EMBL/GenBank/DDBJ whole genome shotgun (WGS) entry which is preliminary data.</text>
</comment>
<name>A0A0A2L4M4_PENIT</name>
<dbReference type="AlphaFoldDB" id="A0A0A2L4M4"/>
<reference evidence="2 3" key="1">
    <citation type="journal article" date="2015" name="Mol. Plant Microbe Interact.">
        <title>Genome, transcriptome, and functional analyses of Penicillium expansum provide new insights into secondary metabolism and pathogenicity.</title>
        <authorList>
            <person name="Ballester A.R."/>
            <person name="Marcet-Houben M."/>
            <person name="Levin E."/>
            <person name="Sela N."/>
            <person name="Selma-Lazaro C."/>
            <person name="Carmona L."/>
            <person name="Wisniewski M."/>
            <person name="Droby S."/>
            <person name="Gonzalez-Candelas L."/>
            <person name="Gabaldon T."/>
        </authorList>
    </citation>
    <scope>NUCLEOTIDE SEQUENCE [LARGE SCALE GENOMIC DNA]</scope>
    <source>
        <strain evidence="2 3">PHI-1</strain>
    </source>
</reference>
<dbReference type="Proteomes" id="UP000030104">
    <property type="component" value="Unassembled WGS sequence"/>
</dbReference>
<gene>
    <name evidence="2" type="ORF">PITC_021810</name>
</gene>
<dbReference type="OrthoDB" id="4327467at2759"/>
<feature type="region of interest" description="Disordered" evidence="1">
    <location>
        <begin position="1"/>
        <end position="75"/>
    </location>
</feature>
<dbReference type="EMBL" id="JQGA01000706">
    <property type="protein sequence ID" value="KGO74123.1"/>
    <property type="molecule type" value="Genomic_DNA"/>
</dbReference>
<organism evidence="2 3">
    <name type="scientific">Penicillium italicum</name>
    <name type="common">Blue mold</name>
    <dbReference type="NCBI Taxonomy" id="40296"/>
    <lineage>
        <taxon>Eukaryota</taxon>
        <taxon>Fungi</taxon>
        <taxon>Dikarya</taxon>
        <taxon>Ascomycota</taxon>
        <taxon>Pezizomycotina</taxon>
        <taxon>Eurotiomycetes</taxon>
        <taxon>Eurotiomycetidae</taxon>
        <taxon>Eurotiales</taxon>
        <taxon>Aspergillaceae</taxon>
        <taxon>Penicillium</taxon>
    </lineage>
</organism>
<dbReference type="HOGENOM" id="CLU_043569_0_0_1"/>
<proteinExistence type="predicted"/>
<protein>
    <submittedName>
        <fullName evidence="2">Uncharacterized protein</fullName>
    </submittedName>
</protein>
<dbReference type="PhylomeDB" id="A0A0A2L4M4"/>
<dbReference type="OMA" id="QEILYPR"/>
<keyword evidence="3" id="KW-1185">Reference proteome</keyword>
<evidence type="ECO:0000256" key="1">
    <source>
        <dbReference type="SAM" id="MobiDB-lite"/>
    </source>
</evidence>